<evidence type="ECO:0000259" key="1">
    <source>
        <dbReference type="Pfam" id="PF21601"/>
    </source>
</evidence>
<organism evidence="2 3">
    <name type="scientific">Hymenobacter volaticus</name>
    <dbReference type="NCBI Taxonomy" id="2932254"/>
    <lineage>
        <taxon>Bacteria</taxon>
        <taxon>Pseudomonadati</taxon>
        <taxon>Bacteroidota</taxon>
        <taxon>Cytophagia</taxon>
        <taxon>Cytophagales</taxon>
        <taxon>Hymenobacteraceae</taxon>
        <taxon>Hymenobacter</taxon>
    </lineage>
</organism>
<gene>
    <name evidence="2" type="ORF">MUN86_27915</name>
</gene>
<name>A0ABY4GEC6_9BACT</name>
<dbReference type="EMBL" id="CP095065">
    <property type="protein sequence ID" value="UOQ69282.1"/>
    <property type="molecule type" value="Genomic_DNA"/>
</dbReference>
<protein>
    <recommendedName>
        <fullName evidence="1">Gliding motility-associated protein GldM first immunoglobulin-like domain-containing protein</fullName>
    </recommendedName>
</protein>
<evidence type="ECO:0000313" key="2">
    <source>
        <dbReference type="EMBL" id="UOQ69282.1"/>
    </source>
</evidence>
<keyword evidence="3" id="KW-1185">Reference proteome</keyword>
<proteinExistence type="predicted"/>
<geneLocation type="plasmid" evidence="2 3">
    <name>unnamed4</name>
</geneLocation>
<keyword evidence="2" id="KW-0614">Plasmid</keyword>
<dbReference type="Pfam" id="PF21601">
    <property type="entry name" value="GldM_2nd"/>
    <property type="match status" value="1"/>
</dbReference>
<sequence length="294" mass="31972">MLLLSSCSPSAAELERYRSLDETLQPLNAAAWQATYLTVKGIEANTEMSRFQRADVTLLQQAQAQHARTTRLLATLDSMRHMLLQATGNEQGLAELDAHRTVTQLLFAHGAALALQQKLTTYAHSFQVSTRGLPVLFRTPTQLQQLYHDAPLVAVLAWLSQAKAEVLRVHATGLQPLAAKVGGNADFSGYDFASAVAETRTIAAGDTYRATLFLSHSLPAVVLEGMRVNGRPIALDRLGRGKVSFPVPRSATGKADSVTAHWTGTIRALIGTRSDSFTIRVPYTIVNPLNRSDK</sequence>
<feature type="domain" description="Gliding motility-associated protein GldM first immunoglobulin-like" evidence="1">
    <location>
        <begin position="193"/>
        <end position="286"/>
    </location>
</feature>
<dbReference type="InterPro" id="IPR048405">
    <property type="entry name" value="GldM_Ig-like-1"/>
</dbReference>
<dbReference type="Proteomes" id="UP000830401">
    <property type="component" value="Plasmid unnamed4"/>
</dbReference>
<evidence type="ECO:0000313" key="3">
    <source>
        <dbReference type="Proteomes" id="UP000830401"/>
    </source>
</evidence>
<reference evidence="2" key="1">
    <citation type="submission" date="2022-04" db="EMBL/GenBank/DDBJ databases">
        <title>Hymenobacter sp. isolated from the air.</title>
        <authorList>
            <person name="Won M."/>
            <person name="Lee C.-M."/>
            <person name="Woen H.-Y."/>
            <person name="Kwon S.-W."/>
        </authorList>
    </citation>
    <scope>NUCLEOTIDE SEQUENCE</scope>
    <source>
        <strain evidence="2">5420S-77</strain>
        <plasmid evidence="2">unnamed4</plasmid>
    </source>
</reference>
<accession>A0ABY4GEC6</accession>
<dbReference type="RefSeq" id="WP_245127037.1">
    <property type="nucleotide sequence ID" value="NZ_CP095065.1"/>
</dbReference>